<keyword evidence="2" id="KW-1185">Reference proteome</keyword>
<gene>
    <name evidence="1" type="ORF">QMA06_09325</name>
</gene>
<name>A0ABT7ZVC6_9FLAO</name>
<proteinExistence type="predicted"/>
<evidence type="ECO:0000313" key="1">
    <source>
        <dbReference type="EMBL" id="MDN3492922.1"/>
    </source>
</evidence>
<protein>
    <submittedName>
        <fullName evidence="1">Uncharacterized protein</fullName>
    </submittedName>
</protein>
<evidence type="ECO:0000313" key="2">
    <source>
        <dbReference type="Proteomes" id="UP001231197"/>
    </source>
</evidence>
<reference evidence="1 2" key="1">
    <citation type="journal article" date="2023" name="Int. J. Syst. Evol. Microbiol.">
        <title>Winogradskyella bathintestinalis sp. nov., isolated from the intestine of the deep-sea loosejaw dragonfish, Malacosteus niger.</title>
        <authorList>
            <person name="Uniacke-Lowe S."/>
            <person name="Johnson C.N."/>
            <person name="Stanton C."/>
            <person name="Hill C."/>
            <person name="Ross P."/>
        </authorList>
    </citation>
    <scope>NUCLEOTIDE SEQUENCE [LARGE SCALE GENOMIC DNA]</scope>
    <source>
        <strain evidence="1 2">APC 3343</strain>
    </source>
</reference>
<organism evidence="1 2">
    <name type="scientific">Winogradskyella bathintestinalis</name>
    <dbReference type="NCBI Taxonomy" id="3035208"/>
    <lineage>
        <taxon>Bacteria</taxon>
        <taxon>Pseudomonadati</taxon>
        <taxon>Bacteroidota</taxon>
        <taxon>Flavobacteriia</taxon>
        <taxon>Flavobacteriales</taxon>
        <taxon>Flavobacteriaceae</taxon>
        <taxon>Winogradskyella</taxon>
    </lineage>
</organism>
<accession>A0ABT7ZVC6</accession>
<sequence length="265" mass="30282">MKISKKLHEHVILKSGVSKTIKTIVVLSIMLWFTPTVSIAQDEKESVLMNLTEYTIKFGENSKFTEGVKKWNKCYKENNGTETWNVWHRLQGKGNVYVLSGIMENWAAMDKADPAGKACRTVALDFITPHIESTEFNMARSLPELSRTAALEDNTIVWVTSFKVNNSMVFNEVIKAVSTAINQKEGDKRGYWYSIMGGEGADYFVSSPYKNFADLDTDTDNVWDIYESVHGKSKTKDIREKFRATIDDIWSYLYTLETELSMPHQ</sequence>
<comment type="caution">
    <text evidence="1">The sequence shown here is derived from an EMBL/GenBank/DDBJ whole genome shotgun (WGS) entry which is preliminary data.</text>
</comment>
<dbReference type="Proteomes" id="UP001231197">
    <property type="component" value="Unassembled WGS sequence"/>
</dbReference>
<dbReference type="RefSeq" id="WP_290206570.1">
    <property type="nucleotide sequence ID" value="NZ_JASDDK010000002.1"/>
</dbReference>
<dbReference type="EMBL" id="JASDDK010000002">
    <property type="protein sequence ID" value="MDN3492922.1"/>
    <property type="molecule type" value="Genomic_DNA"/>
</dbReference>